<evidence type="ECO:0000313" key="2">
    <source>
        <dbReference type="Proteomes" id="UP000694843"/>
    </source>
</evidence>
<proteinExistence type="predicted"/>
<feature type="transmembrane region" description="Helical" evidence="1">
    <location>
        <begin position="6"/>
        <end position="22"/>
    </location>
</feature>
<keyword evidence="1" id="KW-1133">Transmembrane helix</keyword>
<keyword evidence="1" id="KW-0472">Membrane</keyword>
<organism evidence="2 3">
    <name type="scientific">Hyalella azteca</name>
    <name type="common">Amphipod</name>
    <dbReference type="NCBI Taxonomy" id="294128"/>
    <lineage>
        <taxon>Eukaryota</taxon>
        <taxon>Metazoa</taxon>
        <taxon>Ecdysozoa</taxon>
        <taxon>Arthropoda</taxon>
        <taxon>Crustacea</taxon>
        <taxon>Multicrustacea</taxon>
        <taxon>Malacostraca</taxon>
        <taxon>Eumalacostraca</taxon>
        <taxon>Peracarida</taxon>
        <taxon>Amphipoda</taxon>
        <taxon>Senticaudata</taxon>
        <taxon>Talitrida</taxon>
        <taxon>Talitroidea</taxon>
        <taxon>Hyalellidae</taxon>
        <taxon>Hyalella</taxon>
    </lineage>
</organism>
<keyword evidence="1" id="KW-0812">Transmembrane</keyword>
<sequence>MLTVLVVLSYLPLVIILMGKLMPLQIVSTKFLKFLTRSLLLFLLCLILHPFTPSSYDELVTLNVSLGYVESENFDIIKSRSISSKFASIITMSSTEKCVNDCNLNAQCSAALATSDRHLYYRCLHFEHPPRQLNVLPIYHEQSVMYFKKSKAGAGISADGLYYFLSPKTMHYSEAVQFCQSHLDLYQLAQQRIDVNLWPVIGQYMKRLIEDKNDLGTGIFFDFFDVEYRGQRVRKIYGRFAKMFTNPCSGRQLARFGLLYKAFNRVLPIDDSSVKAYALCQGDILNLGGNKYEIEATPKDRGLTRIWSEENGCVEMLDPRDVMDTEVEDDYIGEEDAGELELFDEEFQPQYDK</sequence>
<accession>A0A8B7NXB5</accession>
<gene>
    <name evidence="3" type="primary">LOC108674918</name>
</gene>
<evidence type="ECO:0000313" key="3">
    <source>
        <dbReference type="RefSeq" id="XP_018018387.1"/>
    </source>
</evidence>
<keyword evidence="2" id="KW-1185">Reference proteome</keyword>
<dbReference type="GeneID" id="108674918"/>
<dbReference type="KEGG" id="hazt:108674918"/>
<evidence type="ECO:0000256" key="1">
    <source>
        <dbReference type="SAM" id="Phobius"/>
    </source>
</evidence>
<dbReference type="RefSeq" id="XP_018018387.1">
    <property type="nucleotide sequence ID" value="XM_018162898.2"/>
</dbReference>
<protein>
    <submittedName>
        <fullName evidence="3">Uncharacterized protein LOC108674918 isoform X1</fullName>
    </submittedName>
</protein>
<dbReference type="AlphaFoldDB" id="A0A8B7NXB5"/>
<reference evidence="3" key="1">
    <citation type="submission" date="2025-08" db="UniProtKB">
        <authorList>
            <consortium name="RefSeq"/>
        </authorList>
    </citation>
    <scope>IDENTIFICATION</scope>
    <source>
        <tissue evidence="3">Whole organism</tissue>
    </source>
</reference>
<name>A0A8B7NXB5_HYAAZ</name>
<dbReference type="Proteomes" id="UP000694843">
    <property type="component" value="Unplaced"/>
</dbReference>